<sequence>MFMKRLTRSTNAAFGRNQRARHLSLSASHGGVARNGMPRRDTEKVTSSFRPLSTNGHSWLGSDNAILGGVGIRALDPFGPGERVTLGRGLVNQLVAIAIS</sequence>
<protein>
    <submittedName>
        <fullName evidence="2">Uncharacterized protein</fullName>
    </submittedName>
</protein>
<evidence type="ECO:0000313" key="2">
    <source>
        <dbReference type="EMBL" id="KAJ4976774.1"/>
    </source>
</evidence>
<dbReference type="OrthoDB" id="1748989at2759"/>
<feature type="region of interest" description="Disordered" evidence="1">
    <location>
        <begin position="1"/>
        <end position="53"/>
    </location>
</feature>
<dbReference type="AlphaFoldDB" id="A0A9Q0KUD3"/>
<reference evidence="2" key="1">
    <citation type="journal article" date="2023" name="Plant J.">
        <title>The genome of the king protea, Protea cynaroides.</title>
        <authorList>
            <person name="Chang J."/>
            <person name="Duong T.A."/>
            <person name="Schoeman C."/>
            <person name="Ma X."/>
            <person name="Roodt D."/>
            <person name="Barker N."/>
            <person name="Li Z."/>
            <person name="Van de Peer Y."/>
            <person name="Mizrachi E."/>
        </authorList>
    </citation>
    <scope>NUCLEOTIDE SEQUENCE</scope>
    <source>
        <tissue evidence="2">Young leaves</tissue>
    </source>
</reference>
<comment type="caution">
    <text evidence="2">The sequence shown here is derived from an EMBL/GenBank/DDBJ whole genome shotgun (WGS) entry which is preliminary data.</text>
</comment>
<dbReference type="Proteomes" id="UP001141806">
    <property type="component" value="Unassembled WGS sequence"/>
</dbReference>
<organism evidence="2 3">
    <name type="scientific">Protea cynaroides</name>
    <dbReference type="NCBI Taxonomy" id="273540"/>
    <lineage>
        <taxon>Eukaryota</taxon>
        <taxon>Viridiplantae</taxon>
        <taxon>Streptophyta</taxon>
        <taxon>Embryophyta</taxon>
        <taxon>Tracheophyta</taxon>
        <taxon>Spermatophyta</taxon>
        <taxon>Magnoliopsida</taxon>
        <taxon>Proteales</taxon>
        <taxon>Proteaceae</taxon>
        <taxon>Protea</taxon>
    </lineage>
</organism>
<evidence type="ECO:0000256" key="1">
    <source>
        <dbReference type="SAM" id="MobiDB-lite"/>
    </source>
</evidence>
<evidence type="ECO:0000313" key="3">
    <source>
        <dbReference type="Proteomes" id="UP001141806"/>
    </source>
</evidence>
<proteinExistence type="predicted"/>
<accession>A0A9Q0KUD3</accession>
<keyword evidence="3" id="KW-1185">Reference proteome</keyword>
<gene>
    <name evidence="2" type="ORF">NE237_001880</name>
</gene>
<dbReference type="EMBL" id="JAMYWD010000003">
    <property type="protein sequence ID" value="KAJ4976774.1"/>
    <property type="molecule type" value="Genomic_DNA"/>
</dbReference>
<name>A0A9Q0KUD3_9MAGN</name>